<dbReference type="InterPro" id="IPR013078">
    <property type="entry name" value="His_Pase_superF_clade-1"/>
</dbReference>
<dbReference type="NCBIfam" id="TIGR01258">
    <property type="entry name" value="pgm_1"/>
    <property type="match status" value="1"/>
</dbReference>
<dbReference type="CDD" id="cd02037">
    <property type="entry name" value="Mrp_NBP35"/>
    <property type="match status" value="1"/>
</dbReference>
<feature type="binding site" evidence="13">
    <location>
        <begin position="527"/>
        <end position="528"/>
    </location>
    <ligand>
        <name>substrate</name>
    </ligand>
</feature>
<evidence type="ECO:0000256" key="12">
    <source>
        <dbReference type="PIRSR" id="PIRSR613078-1"/>
    </source>
</evidence>
<dbReference type="Proteomes" id="UP000719412">
    <property type="component" value="Unassembled WGS sequence"/>
</dbReference>
<evidence type="ECO:0000256" key="2">
    <source>
        <dbReference type="ARBA" id="ARBA00000505"/>
    </source>
</evidence>
<dbReference type="GO" id="GO:0005524">
    <property type="term" value="F:ATP binding"/>
    <property type="evidence" value="ECO:0007669"/>
    <property type="project" value="UniProtKB-KW"/>
</dbReference>
<sequence length="595" mass="65110">MGKGLPTKKPIEGVKHIVLVSSGKGGVGKSTTSGGDFQGRVVGVNLALGLKVAHPNSSVGLLDTDVFGPSIPLMMNLHDTPLLNDKNLMVPLTNYGVKCMSMGFLIDEGSPVIWRGLMVMQALEKLLRQVDWGSVDYLIVDTPPGTGDTHLSLVQNIPISGVILITAPQPAALQVTKRGAVMYRKLGVPIIGLVENMSSVTCPSCLNSVKIFGEGTKSLASEIDSAIIQSFPLDQTISCSTDKGRPIVIEQPDSPQTKSYIDLGNQTEARPTSLPRPFSFTNLPRPFTVCPTPPRPPDLNNFLPEPELDRFDQVIMAKIVSANCPTLTSLLKRWSSGTGMAPYKIVMVRHGESEWNQKNLFCGWYDAKLSDKGKQEACNAGKALKDAGYKFDLAYTSMLTRAQDTLQAILKVLGQANIPVEKTWRLNERHYGALTGLNKTETAEKYGEEQVTIWRRSFDVPPPPMETDHPHYKAIVCDPRYKKGPPPDQFPMFESLKLTIDRTLPFWNDTIVPQIKAGKRILIAAHGNSLRGIVKHLDQMDNEKIMGLNLPTGIPFVYCLNEMLKPTPGGSLQFLGDAETVKKAMEAVANQGKAK</sequence>
<dbReference type="FunFam" id="3.40.50.300:FF:001278">
    <property type="entry name" value="Iron-sulfur cluster carrier protein"/>
    <property type="match status" value="1"/>
</dbReference>
<dbReference type="AlphaFoldDB" id="A0A8J6LD84"/>
<comment type="similarity">
    <text evidence="3 15">Belongs to the phosphoglycerate mutase family. BPG-dependent PGAM subfamily.</text>
</comment>
<dbReference type="SUPFAM" id="SSF53254">
    <property type="entry name" value="Phosphoglycerate mutase-like"/>
    <property type="match status" value="1"/>
</dbReference>
<dbReference type="EC" id="5.4.2.4" evidence="15"/>
<evidence type="ECO:0000256" key="14">
    <source>
        <dbReference type="PIRSR" id="PIRSR613078-3"/>
    </source>
</evidence>
<evidence type="ECO:0000256" key="11">
    <source>
        <dbReference type="ARBA" id="ARBA00023235"/>
    </source>
</evidence>
<dbReference type="InterPro" id="IPR000808">
    <property type="entry name" value="Mrp-like_CS"/>
</dbReference>
<keyword evidence="4" id="KW-0004">4Fe-4S</keyword>
<name>A0A8J6LD84_TENMO</name>
<dbReference type="GO" id="GO:0004082">
    <property type="term" value="F:bisphosphoglycerate mutase activity"/>
    <property type="evidence" value="ECO:0007669"/>
    <property type="project" value="UniProtKB-EC"/>
</dbReference>
<keyword evidence="9" id="KW-0411">Iron-sulfur</keyword>
<comment type="catalytic activity">
    <reaction evidence="1 15">
        <text>(2R)-2-phosphoglycerate = (2R)-3-phosphoglycerate</text>
        <dbReference type="Rhea" id="RHEA:15901"/>
        <dbReference type="ChEBI" id="CHEBI:58272"/>
        <dbReference type="ChEBI" id="CHEBI:58289"/>
        <dbReference type="EC" id="5.4.2.11"/>
    </reaction>
</comment>
<evidence type="ECO:0000256" key="10">
    <source>
        <dbReference type="ARBA" id="ARBA00023152"/>
    </source>
</evidence>
<dbReference type="EC" id="5.4.2.11" evidence="15"/>
<dbReference type="GO" id="GO:0051539">
    <property type="term" value="F:4 iron, 4 sulfur cluster binding"/>
    <property type="evidence" value="ECO:0007669"/>
    <property type="project" value="UniProtKB-KW"/>
</dbReference>
<evidence type="ECO:0000256" key="13">
    <source>
        <dbReference type="PIRSR" id="PIRSR613078-2"/>
    </source>
</evidence>
<evidence type="ECO:0000256" key="6">
    <source>
        <dbReference type="ARBA" id="ARBA00022741"/>
    </source>
</evidence>
<dbReference type="InterPro" id="IPR019591">
    <property type="entry name" value="Mrp/NBP35_ATP-bd"/>
</dbReference>
<keyword evidence="10 15" id="KW-0324">Glycolysis</keyword>
<keyword evidence="7" id="KW-0067">ATP-binding</keyword>
<accession>A0A8J6LD84</accession>
<evidence type="ECO:0000256" key="3">
    <source>
        <dbReference type="ARBA" id="ARBA00006717"/>
    </source>
</evidence>
<dbReference type="GO" id="GO:0004619">
    <property type="term" value="F:phosphoglycerate mutase activity"/>
    <property type="evidence" value="ECO:0007669"/>
    <property type="project" value="UniProtKB-EC"/>
</dbReference>
<dbReference type="InterPro" id="IPR027417">
    <property type="entry name" value="P-loop_NTPase"/>
</dbReference>
<evidence type="ECO:0000256" key="8">
    <source>
        <dbReference type="ARBA" id="ARBA00023004"/>
    </source>
</evidence>
<dbReference type="Pfam" id="PF10609">
    <property type="entry name" value="ParA"/>
    <property type="match status" value="1"/>
</dbReference>
<dbReference type="GO" id="GO:0016791">
    <property type="term" value="F:phosphatase activity"/>
    <property type="evidence" value="ECO:0007669"/>
    <property type="project" value="UniProtKB-ARBA"/>
</dbReference>
<dbReference type="GO" id="GO:0046872">
    <property type="term" value="F:metal ion binding"/>
    <property type="evidence" value="ECO:0007669"/>
    <property type="project" value="UniProtKB-KW"/>
</dbReference>
<feature type="active site" description="Tele-phosphohistidine intermediate" evidence="12">
    <location>
        <position position="350"/>
    </location>
</feature>
<dbReference type="HAMAP" id="MF_01039">
    <property type="entry name" value="PGAM_GpmA"/>
    <property type="match status" value="1"/>
</dbReference>
<keyword evidence="6" id="KW-0547">Nucleotide-binding</keyword>
<dbReference type="PANTHER" id="PTHR11931">
    <property type="entry name" value="PHOSPHOGLYCERATE MUTASE"/>
    <property type="match status" value="1"/>
</dbReference>
<dbReference type="InterPro" id="IPR005952">
    <property type="entry name" value="Phosphogly_mut1"/>
</dbReference>
<evidence type="ECO:0000256" key="4">
    <source>
        <dbReference type="ARBA" id="ARBA00022485"/>
    </source>
</evidence>
<dbReference type="GO" id="GO:0016226">
    <property type="term" value="P:iron-sulfur cluster assembly"/>
    <property type="evidence" value="ECO:0007669"/>
    <property type="project" value="InterPro"/>
</dbReference>
<dbReference type="InterPro" id="IPR029033">
    <property type="entry name" value="His_PPase_superfam"/>
</dbReference>
<dbReference type="Gene3D" id="3.40.50.300">
    <property type="entry name" value="P-loop containing nucleotide triphosphate hydrolases"/>
    <property type="match status" value="1"/>
</dbReference>
<reference evidence="16" key="2">
    <citation type="submission" date="2021-08" db="EMBL/GenBank/DDBJ databases">
        <authorList>
            <person name="Eriksson T."/>
        </authorList>
    </citation>
    <scope>NUCLEOTIDE SEQUENCE</scope>
    <source>
        <strain evidence="16">Stoneville</strain>
        <tissue evidence="16">Whole head</tissue>
    </source>
</reference>
<feature type="active site" description="Proton donor/acceptor" evidence="12">
    <location>
        <position position="428"/>
    </location>
</feature>
<keyword evidence="11 15" id="KW-0413">Isomerase</keyword>
<feature type="binding site" evidence="13">
    <location>
        <position position="439"/>
    </location>
    <ligand>
        <name>substrate</name>
    </ligand>
</feature>
<dbReference type="FunFam" id="3.40.50.1240:FF:000003">
    <property type="entry name" value="2,3-bisphosphoglycerate-dependent phosphoglycerate mutase"/>
    <property type="match status" value="1"/>
</dbReference>
<dbReference type="Pfam" id="PF00300">
    <property type="entry name" value="His_Phos_1"/>
    <property type="match status" value="1"/>
</dbReference>
<keyword evidence="17" id="KW-1185">Reference proteome</keyword>
<comment type="catalytic activity">
    <reaction evidence="2 15">
        <text>(2R)-3-phospho-glyceroyl phosphate = (2R)-2,3-bisphosphoglycerate + H(+)</text>
        <dbReference type="Rhea" id="RHEA:17765"/>
        <dbReference type="ChEBI" id="CHEBI:15378"/>
        <dbReference type="ChEBI" id="CHEBI:57604"/>
        <dbReference type="ChEBI" id="CHEBI:58248"/>
        <dbReference type="EC" id="5.4.2.4"/>
    </reaction>
</comment>
<reference evidence="16" key="1">
    <citation type="journal article" date="2020" name="J Insects Food Feed">
        <title>The yellow mealworm (Tenebrio molitor) genome: a resource for the emerging insects as food and feed industry.</title>
        <authorList>
            <person name="Eriksson T."/>
            <person name="Andere A."/>
            <person name="Kelstrup H."/>
            <person name="Emery V."/>
            <person name="Picard C."/>
        </authorList>
    </citation>
    <scope>NUCLEOTIDE SEQUENCE</scope>
    <source>
        <strain evidence="16">Stoneville</strain>
        <tissue evidence="16">Whole head</tissue>
    </source>
</reference>
<evidence type="ECO:0000256" key="15">
    <source>
        <dbReference type="RuleBase" id="RU004511"/>
    </source>
</evidence>
<dbReference type="Gene3D" id="3.40.50.1240">
    <property type="entry name" value="Phosphoglycerate mutase-like"/>
    <property type="match status" value="1"/>
</dbReference>
<dbReference type="NCBIfam" id="NF010713">
    <property type="entry name" value="PRK14115.1"/>
    <property type="match status" value="1"/>
</dbReference>
<keyword evidence="5" id="KW-0479">Metal-binding</keyword>
<dbReference type="GO" id="GO:0140663">
    <property type="term" value="F:ATP-dependent FeS chaperone activity"/>
    <property type="evidence" value="ECO:0007669"/>
    <property type="project" value="InterPro"/>
</dbReference>
<dbReference type="PROSITE" id="PS01215">
    <property type="entry name" value="MRP"/>
    <property type="match status" value="1"/>
</dbReference>
<organism evidence="16 17">
    <name type="scientific">Tenebrio molitor</name>
    <name type="common">Yellow mealworm beetle</name>
    <dbReference type="NCBI Taxonomy" id="7067"/>
    <lineage>
        <taxon>Eukaryota</taxon>
        <taxon>Metazoa</taxon>
        <taxon>Ecdysozoa</taxon>
        <taxon>Arthropoda</taxon>
        <taxon>Hexapoda</taxon>
        <taxon>Insecta</taxon>
        <taxon>Pterygota</taxon>
        <taxon>Neoptera</taxon>
        <taxon>Endopterygota</taxon>
        <taxon>Coleoptera</taxon>
        <taxon>Polyphaga</taxon>
        <taxon>Cucujiformia</taxon>
        <taxon>Tenebrionidae</taxon>
        <taxon>Tenebrio</taxon>
    </lineage>
</organism>
<gene>
    <name evidence="16" type="ORF">GEV33_007201</name>
</gene>
<evidence type="ECO:0000256" key="7">
    <source>
        <dbReference type="ARBA" id="ARBA00022840"/>
    </source>
</evidence>
<dbReference type="InterPro" id="IPR033756">
    <property type="entry name" value="YlxH/NBP35"/>
</dbReference>
<dbReference type="HAMAP" id="MF_02040">
    <property type="entry name" value="Mrp_NBP35"/>
    <property type="match status" value="1"/>
</dbReference>
<keyword evidence="8" id="KW-0408">Iron</keyword>
<feature type="binding site" evidence="13">
    <location>
        <begin position="455"/>
        <end position="456"/>
    </location>
    <ligand>
        <name>substrate</name>
    </ligand>
</feature>
<feature type="site" description="Transition state stabilizer" evidence="14">
    <location>
        <position position="526"/>
    </location>
</feature>
<dbReference type="SUPFAM" id="SSF52540">
    <property type="entry name" value="P-loop containing nucleoside triphosphate hydrolases"/>
    <property type="match status" value="1"/>
</dbReference>
<dbReference type="SMART" id="SM00855">
    <property type="entry name" value="PGAM"/>
    <property type="match status" value="1"/>
</dbReference>
<comment type="caution">
    <text evidence="16">The sequence shown here is derived from an EMBL/GenBank/DDBJ whole genome shotgun (WGS) entry which is preliminary data.</text>
</comment>
<evidence type="ECO:0000256" key="5">
    <source>
        <dbReference type="ARBA" id="ARBA00022723"/>
    </source>
</evidence>
<dbReference type="PROSITE" id="PS00175">
    <property type="entry name" value="PG_MUTASE"/>
    <property type="match status" value="1"/>
</dbReference>
<dbReference type="CDD" id="cd07067">
    <property type="entry name" value="HP_PGM_like"/>
    <property type="match status" value="1"/>
</dbReference>
<evidence type="ECO:0000313" key="17">
    <source>
        <dbReference type="Proteomes" id="UP000719412"/>
    </source>
</evidence>
<dbReference type="GO" id="GO:0006096">
    <property type="term" value="P:glycolytic process"/>
    <property type="evidence" value="ECO:0007669"/>
    <property type="project" value="UniProtKB-KW"/>
</dbReference>
<evidence type="ECO:0000313" key="16">
    <source>
        <dbReference type="EMBL" id="KAH0815588.1"/>
    </source>
</evidence>
<evidence type="ECO:0000256" key="9">
    <source>
        <dbReference type="ARBA" id="ARBA00023014"/>
    </source>
</evidence>
<feature type="binding site" evidence="13">
    <location>
        <begin position="428"/>
        <end position="431"/>
    </location>
    <ligand>
        <name>substrate</name>
    </ligand>
</feature>
<dbReference type="EMBL" id="JABDTM020022893">
    <property type="protein sequence ID" value="KAH0815588.1"/>
    <property type="molecule type" value="Genomic_DNA"/>
</dbReference>
<feature type="binding site" evidence="13">
    <location>
        <begin position="349"/>
        <end position="356"/>
    </location>
    <ligand>
        <name>substrate</name>
    </ligand>
</feature>
<evidence type="ECO:0000256" key="1">
    <source>
        <dbReference type="ARBA" id="ARBA00000380"/>
    </source>
</evidence>
<dbReference type="InterPro" id="IPR001345">
    <property type="entry name" value="PG/BPGM_mutase_AS"/>
</dbReference>
<proteinExistence type="inferred from homology"/>
<protein>
    <recommendedName>
        <fullName evidence="15">Phosphoglycerate mutase</fullName>
        <ecNumber evidence="15">5.4.2.11</ecNumber>
        <ecNumber evidence="15">5.4.2.4</ecNumber>
    </recommendedName>
</protein>
<feature type="binding site" evidence="13">
    <location>
        <position position="401"/>
    </location>
    <ligand>
        <name>substrate</name>
    </ligand>
</feature>